<reference evidence="4" key="1">
    <citation type="journal article" date="2019" name="Int. J. Syst. Evol. Microbiol.">
        <title>The Global Catalogue of Microorganisms (GCM) 10K type strain sequencing project: providing services to taxonomists for standard genome sequencing and annotation.</title>
        <authorList>
            <consortium name="The Broad Institute Genomics Platform"/>
            <consortium name="The Broad Institute Genome Sequencing Center for Infectious Disease"/>
            <person name="Wu L."/>
            <person name="Ma J."/>
        </authorList>
    </citation>
    <scope>NUCLEOTIDE SEQUENCE [LARGE SCALE GENOMIC DNA]</scope>
    <source>
        <strain evidence="4">JCM 17214</strain>
    </source>
</reference>
<name>A0ABP7MBU1_9BACT</name>
<keyword evidence="4" id="KW-1185">Reference proteome</keyword>
<dbReference type="RefSeq" id="WP_345108836.1">
    <property type="nucleotide sequence ID" value="NZ_BAABDH010000003.1"/>
</dbReference>
<organism evidence="3 4">
    <name type="scientific">Hymenobacter algoricola</name>
    <dbReference type="NCBI Taxonomy" id="486267"/>
    <lineage>
        <taxon>Bacteria</taxon>
        <taxon>Pseudomonadati</taxon>
        <taxon>Bacteroidota</taxon>
        <taxon>Cytophagia</taxon>
        <taxon>Cytophagales</taxon>
        <taxon>Hymenobacteraceae</taxon>
        <taxon>Hymenobacter</taxon>
    </lineage>
</organism>
<dbReference type="Proteomes" id="UP001499909">
    <property type="component" value="Unassembled WGS sequence"/>
</dbReference>
<feature type="signal peptide" evidence="1">
    <location>
        <begin position="1"/>
        <end position="19"/>
    </location>
</feature>
<gene>
    <name evidence="3" type="ORF">GCM10022406_02250</name>
</gene>
<dbReference type="EMBL" id="BAABDH010000003">
    <property type="protein sequence ID" value="GAA3919294.1"/>
    <property type="molecule type" value="Genomic_DNA"/>
</dbReference>
<evidence type="ECO:0000256" key="1">
    <source>
        <dbReference type="SAM" id="SignalP"/>
    </source>
</evidence>
<dbReference type="InterPro" id="IPR043781">
    <property type="entry name" value="DUF5723"/>
</dbReference>
<comment type="caution">
    <text evidence="3">The sequence shown here is derived from an EMBL/GenBank/DDBJ whole genome shotgun (WGS) entry which is preliminary data.</text>
</comment>
<proteinExistence type="predicted"/>
<evidence type="ECO:0000313" key="4">
    <source>
        <dbReference type="Proteomes" id="UP001499909"/>
    </source>
</evidence>
<sequence length="491" mass="53661">MLKSLLTISLALTAGQAVSQQMFNSSRSNYSGLTGVSWNPATVADNRYVVQLQLWGIDAHATNTAYRYTGAWSMTSPDTDLDLDQKFLTRRVDDKTRRVSAGLNVRGPGLLVRAGAKGGLAFGTRVRSAMQANEVADPLIQSAVDGFKTRGRSADNTFNVNLNLLAEWDLTYGRVVVDNGSHFLKAGLTAKRLIGFGSAFLQSRKTDYEIVPRTAATGDSTFRLNRLEAAFGYSNPKAFDDLTANKLTEMLTGGGAPGGGWGLDLGVVYEKRSASEQYRYIDKKGVEKIDNSRNKYRYRLSAAITDLGSVLYDKEAVAYNDIKATNTSVSEADLEDIDFDNFDTRLNRILRTQTHTRESRFRAGLPTALNLDADYRLSRHLYANASLSQGLRGRYAVGMRAFSFVALTPRYESNWLELAAPISLINGYSTFTYGLMLRVGAITIGSNDLSPLFGSSSPYGANAYAQAAFSLANRGAKTKKHGPARLPNATK</sequence>
<feature type="chain" id="PRO_5046929728" description="DUF5723 domain-containing protein" evidence="1">
    <location>
        <begin position="20"/>
        <end position="491"/>
    </location>
</feature>
<evidence type="ECO:0000313" key="3">
    <source>
        <dbReference type="EMBL" id="GAA3919294.1"/>
    </source>
</evidence>
<accession>A0ABP7MBU1</accession>
<keyword evidence="1" id="KW-0732">Signal</keyword>
<protein>
    <recommendedName>
        <fullName evidence="2">DUF5723 domain-containing protein</fullName>
    </recommendedName>
</protein>
<evidence type="ECO:0000259" key="2">
    <source>
        <dbReference type="Pfam" id="PF18990"/>
    </source>
</evidence>
<dbReference type="Pfam" id="PF18990">
    <property type="entry name" value="DUF5723"/>
    <property type="match status" value="1"/>
</dbReference>
<feature type="domain" description="DUF5723" evidence="2">
    <location>
        <begin position="40"/>
        <end position="445"/>
    </location>
</feature>